<comment type="caution">
    <text evidence="1">The sequence shown here is derived from an EMBL/GenBank/DDBJ whole genome shotgun (WGS) entry which is preliminary data.</text>
</comment>
<dbReference type="GO" id="GO:0019867">
    <property type="term" value="C:outer membrane"/>
    <property type="evidence" value="ECO:0007669"/>
    <property type="project" value="InterPro"/>
</dbReference>
<dbReference type="Pfam" id="PF04390">
    <property type="entry name" value="LptE"/>
    <property type="match status" value="1"/>
</dbReference>
<organism evidence="1 2">
    <name type="scientific">Geobacter argillaceus</name>
    <dbReference type="NCBI Taxonomy" id="345631"/>
    <lineage>
        <taxon>Bacteria</taxon>
        <taxon>Pseudomonadati</taxon>
        <taxon>Thermodesulfobacteriota</taxon>
        <taxon>Desulfuromonadia</taxon>
        <taxon>Geobacterales</taxon>
        <taxon>Geobacteraceae</taxon>
        <taxon>Geobacter</taxon>
    </lineage>
</organism>
<sequence length="172" mass="18659">MRRLNGLCILAVAAWLLVAGGCGYFPVGGGDGFLAGRPVNVAVFANRTTRPRLETVLAKSLRWEVARLSPASLVSEDGAELILGGAVTSVAITQISYSASDRVREYRLTMQAEATLTERKSGKVLWKGTETGQAEYPVSQDLALQLNAEEAALKEASRRLSERLVRHLLENF</sequence>
<gene>
    <name evidence="1" type="ORF">JN12_01100</name>
</gene>
<evidence type="ECO:0000313" key="1">
    <source>
        <dbReference type="EMBL" id="TWJ26394.1"/>
    </source>
</evidence>
<dbReference type="InterPro" id="IPR007485">
    <property type="entry name" value="LPS_assembly_LptE"/>
</dbReference>
<dbReference type="RefSeq" id="WP_145019435.1">
    <property type="nucleotide sequence ID" value="NZ_VLLN01000005.1"/>
</dbReference>
<dbReference type="AlphaFoldDB" id="A0A562W9N0"/>
<dbReference type="Proteomes" id="UP000319449">
    <property type="component" value="Unassembled WGS sequence"/>
</dbReference>
<dbReference type="OrthoDB" id="5511003at2"/>
<dbReference type="PROSITE" id="PS51257">
    <property type="entry name" value="PROKAR_LIPOPROTEIN"/>
    <property type="match status" value="1"/>
</dbReference>
<name>A0A562W9N0_9BACT</name>
<accession>A0A562W9N0</accession>
<dbReference type="Gene3D" id="3.30.160.150">
    <property type="entry name" value="Lipoprotein like domain"/>
    <property type="match status" value="1"/>
</dbReference>
<proteinExistence type="predicted"/>
<keyword evidence="2" id="KW-1185">Reference proteome</keyword>
<reference evidence="1 2" key="1">
    <citation type="submission" date="2019-07" db="EMBL/GenBank/DDBJ databases">
        <title>Genomic Encyclopedia of Archaeal and Bacterial Type Strains, Phase II (KMG-II): from individual species to whole genera.</title>
        <authorList>
            <person name="Goeker M."/>
        </authorList>
    </citation>
    <scope>NUCLEOTIDE SEQUENCE [LARGE SCALE GENOMIC DNA]</scope>
    <source>
        <strain evidence="1 2">ATCC BAA-1139</strain>
    </source>
</reference>
<protein>
    <submittedName>
        <fullName evidence="1">Lipopolysaccharide assembly protein</fullName>
    </submittedName>
</protein>
<dbReference type="EMBL" id="VLLN01000005">
    <property type="protein sequence ID" value="TWJ26394.1"/>
    <property type="molecule type" value="Genomic_DNA"/>
</dbReference>
<dbReference type="GO" id="GO:0043165">
    <property type="term" value="P:Gram-negative-bacterium-type cell outer membrane assembly"/>
    <property type="evidence" value="ECO:0007669"/>
    <property type="project" value="InterPro"/>
</dbReference>
<evidence type="ECO:0000313" key="2">
    <source>
        <dbReference type="Proteomes" id="UP000319449"/>
    </source>
</evidence>